<dbReference type="PANTHER" id="PTHR42924">
    <property type="entry name" value="EXONUCLEASE"/>
    <property type="match status" value="1"/>
</dbReference>
<dbReference type="SUPFAM" id="SSF89550">
    <property type="entry name" value="PHP domain-like"/>
    <property type="match status" value="1"/>
</dbReference>
<dbReference type="CDD" id="cd07438">
    <property type="entry name" value="PHP_HisPPase_AMP"/>
    <property type="match status" value="1"/>
</dbReference>
<dbReference type="SMART" id="SM00481">
    <property type="entry name" value="POLIIIAc"/>
    <property type="match status" value="1"/>
</dbReference>
<dbReference type="EMBL" id="JANKHG010000017">
    <property type="protein sequence ID" value="MCR2746635.1"/>
    <property type="molecule type" value="Genomic_DNA"/>
</dbReference>
<feature type="domain" description="Polymerase/histidinol phosphatase N-terminal" evidence="1">
    <location>
        <begin position="22"/>
        <end position="87"/>
    </location>
</feature>
<dbReference type="Pfam" id="PF02811">
    <property type="entry name" value="PHP"/>
    <property type="match status" value="1"/>
</dbReference>
<proteinExistence type="predicted"/>
<protein>
    <submittedName>
        <fullName evidence="2">PHP domain-containing protein</fullName>
    </submittedName>
</protein>
<dbReference type="NCBIfam" id="NF041577">
    <property type="entry name" value="nside_bi_sphtase"/>
    <property type="match status" value="1"/>
</dbReference>
<dbReference type="PANTHER" id="PTHR42924:SF3">
    <property type="entry name" value="POLYMERASE_HISTIDINOL PHOSPHATASE N-TERMINAL DOMAIN-CONTAINING PROTEIN"/>
    <property type="match status" value="1"/>
</dbReference>
<dbReference type="Gene3D" id="3.20.20.140">
    <property type="entry name" value="Metal-dependent hydrolases"/>
    <property type="match status" value="1"/>
</dbReference>
<dbReference type="InterPro" id="IPR003141">
    <property type="entry name" value="Pol/His_phosphatase_N"/>
</dbReference>
<dbReference type="RefSeq" id="WP_257511861.1">
    <property type="nucleotide sequence ID" value="NZ_JANKHG010000017.1"/>
</dbReference>
<dbReference type="InterPro" id="IPR049742">
    <property type="entry name" value="35NBP"/>
</dbReference>
<reference evidence="2" key="1">
    <citation type="submission" date="2022-07" db="EMBL/GenBank/DDBJ databases">
        <authorList>
            <person name="Xamxidin M."/>
        </authorList>
    </citation>
    <scope>NUCLEOTIDE SEQUENCE</scope>
    <source>
        <strain evidence="2">YS8-69</strain>
    </source>
</reference>
<dbReference type="InterPro" id="IPR004013">
    <property type="entry name" value="PHP_dom"/>
</dbReference>
<evidence type="ECO:0000313" key="3">
    <source>
        <dbReference type="Proteomes" id="UP001165267"/>
    </source>
</evidence>
<dbReference type="InterPro" id="IPR052018">
    <property type="entry name" value="PHP_domain"/>
</dbReference>
<evidence type="ECO:0000259" key="1">
    <source>
        <dbReference type="SMART" id="SM00481"/>
    </source>
</evidence>
<accession>A0ABT1XH74</accession>
<dbReference type="Proteomes" id="UP001165267">
    <property type="component" value="Unassembled WGS sequence"/>
</dbReference>
<keyword evidence="3" id="KW-1185">Reference proteome</keyword>
<comment type="caution">
    <text evidence="2">The sequence shown here is derived from an EMBL/GenBank/DDBJ whole genome shotgun (WGS) entry which is preliminary data.</text>
</comment>
<dbReference type="Gene3D" id="1.10.150.650">
    <property type="match status" value="1"/>
</dbReference>
<evidence type="ECO:0000313" key="2">
    <source>
        <dbReference type="EMBL" id="MCR2746635.1"/>
    </source>
</evidence>
<gene>
    <name evidence="2" type="ORF">NSP04_08235</name>
</gene>
<name>A0ABT1XH74_9BURK</name>
<sequence length="299" mass="32644">MSTAAHVLVKELDWSDPHLINADLHCHSTTSDGTLTPEELAARAAANGVQIWSLTDHDEVGGLARAAKAAAEHNMIFIPGVEISVTWSVVTLHIVGLNVDYVDSPLSNGLASVRSGRTERAKEMSRQLEKVGIDGVYEGALKFVGNPDLISRTHFARCLVERGVCSEIREVFERFLTPGKPGYVPHEWASLKQAVDWILDSNGLPVIAHPGRYSLNPMQMDELVEQFVKIGGVGIEVVTGSHTTDQYATYARKSVRSGLKASRGSDFHGPNESRVNLGELPRLPDGCVPIWDNWGKLFS</sequence>
<organism evidence="2 3">
    <name type="scientific">Limnobacter parvus</name>
    <dbReference type="NCBI Taxonomy" id="2939690"/>
    <lineage>
        <taxon>Bacteria</taxon>
        <taxon>Pseudomonadati</taxon>
        <taxon>Pseudomonadota</taxon>
        <taxon>Betaproteobacteria</taxon>
        <taxon>Burkholderiales</taxon>
        <taxon>Burkholderiaceae</taxon>
        <taxon>Limnobacter</taxon>
    </lineage>
</organism>
<dbReference type="InterPro" id="IPR016195">
    <property type="entry name" value="Pol/histidinol_Pase-like"/>
</dbReference>